<comment type="cofactor">
    <cofactor evidence="4">
        <name>Mg(2+)</name>
        <dbReference type="ChEBI" id="CHEBI:18420"/>
    </cofactor>
</comment>
<dbReference type="InterPro" id="IPR024185">
    <property type="entry name" value="FTHF_cligase-like_sf"/>
</dbReference>
<dbReference type="InterPro" id="IPR002698">
    <property type="entry name" value="FTHF_cligase"/>
</dbReference>
<accession>A0ABT5QR01</accession>
<keyword evidence="2 4" id="KW-0547">Nucleotide-binding</keyword>
<dbReference type="PIRSF" id="PIRSF006806">
    <property type="entry name" value="FTHF_cligase"/>
    <property type="match status" value="1"/>
</dbReference>
<dbReference type="Gene3D" id="3.40.50.10420">
    <property type="entry name" value="NagB/RpiA/CoA transferase-like"/>
    <property type="match status" value="1"/>
</dbReference>
<dbReference type="SUPFAM" id="SSF100950">
    <property type="entry name" value="NagB/RpiA/CoA transferase-like"/>
    <property type="match status" value="1"/>
</dbReference>
<keyword evidence="6" id="KW-1185">Reference proteome</keyword>
<protein>
    <recommendedName>
        <fullName evidence="4">5-formyltetrahydrofolate cyclo-ligase</fullName>
        <ecNumber evidence="4">6.3.3.2</ecNumber>
    </recommendedName>
</protein>
<dbReference type="NCBIfam" id="TIGR02727">
    <property type="entry name" value="MTHFS_bact"/>
    <property type="match status" value="1"/>
</dbReference>
<evidence type="ECO:0000256" key="4">
    <source>
        <dbReference type="RuleBase" id="RU361279"/>
    </source>
</evidence>
<evidence type="ECO:0000313" key="6">
    <source>
        <dbReference type="Proteomes" id="UP001149821"/>
    </source>
</evidence>
<dbReference type="RefSeq" id="WP_274143571.1">
    <property type="nucleotide sequence ID" value="NZ_JAJUBB010000014.1"/>
</dbReference>
<evidence type="ECO:0000256" key="1">
    <source>
        <dbReference type="ARBA" id="ARBA00010638"/>
    </source>
</evidence>
<dbReference type="InterPro" id="IPR037171">
    <property type="entry name" value="NagB/RpiA_transferase-like"/>
</dbReference>
<evidence type="ECO:0000313" key="5">
    <source>
        <dbReference type="EMBL" id="MDD1782940.1"/>
    </source>
</evidence>
<name>A0ABT5QR01_9GAMM</name>
<dbReference type="Proteomes" id="UP001149821">
    <property type="component" value="Unassembled WGS sequence"/>
</dbReference>
<comment type="similarity">
    <text evidence="1 4">Belongs to the 5-formyltetrahydrofolate cyclo-ligase family.</text>
</comment>
<comment type="catalytic activity">
    <reaction evidence="4">
        <text>(6S)-5-formyl-5,6,7,8-tetrahydrofolate + ATP = (6R)-5,10-methenyltetrahydrofolate + ADP + phosphate</text>
        <dbReference type="Rhea" id="RHEA:10488"/>
        <dbReference type="ChEBI" id="CHEBI:30616"/>
        <dbReference type="ChEBI" id="CHEBI:43474"/>
        <dbReference type="ChEBI" id="CHEBI:57455"/>
        <dbReference type="ChEBI" id="CHEBI:57457"/>
        <dbReference type="ChEBI" id="CHEBI:456216"/>
        <dbReference type="EC" id="6.3.3.2"/>
    </reaction>
</comment>
<sequence>MQANTSEQRTLLRQQIRQRRRALTEESQHLAAHQLLTCVEASDAMSNAAHIALYLSVDGELDTTPLIERCWRKGQSVYLPVIHPFSKGHLLFLHYHPNSHLIPNRYGILEPKLDVRDVLPARKLDVICTPLVAFDAQGQRLGMGGGYYDRTLAQWYETGEGARPIGLAHDCQQVDRLPVEAWDIPLPEILTPNRHWSWDVTTTHC</sequence>
<dbReference type="GO" id="GO:0030272">
    <property type="term" value="F:5-formyltetrahydrofolate cyclo-ligase activity"/>
    <property type="evidence" value="ECO:0007669"/>
    <property type="project" value="UniProtKB-EC"/>
</dbReference>
<dbReference type="EC" id="6.3.3.2" evidence="4"/>
<keyword evidence="4" id="KW-0460">Magnesium</keyword>
<evidence type="ECO:0000256" key="3">
    <source>
        <dbReference type="ARBA" id="ARBA00022840"/>
    </source>
</evidence>
<dbReference type="Pfam" id="PF01812">
    <property type="entry name" value="5-FTHF_cyc-lig"/>
    <property type="match status" value="1"/>
</dbReference>
<comment type="caution">
    <text evidence="5">The sequence shown here is derived from an EMBL/GenBank/DDBJ whole genome shotgun (WGS) entry which is preliminary data.</text>
</comment>
<keyword evidence="4" id="KW-0479">Metal-binding</keyword>
<proteinExistence type="inferred from homology"/>
<evidence type="ECO:0000256" key="2">
    <source>
        <dbReference type="ARBA" id="ARBA00022741"/>
    </source>
</evidence>
<organism evidence="5 6">
    <name type="scientific">Enterovibrio qingdaonensis</name>
    <dbReference type="NCBI Taxonomy" id="2899818"/>
    <lineage>
        <taxon>Bacteria</taxon>
        <taxon>Pseudomonadati</taxon>
        <taxon>Pseudomonadota</taxon>
        <taxon>Gammaproteobacteria</taxon>
        <taxon>Vibrionales</taxon>
        <taxon>Vibrionaceae</taxon>
        <taxon>Enterovibrio</taxon>
    </lineage>
</organism>
<keyword evidence="5" id="KW-0436">Ligase</keyword>
<dbReference type="PANTHER" id="PTHR23407:SF1">
    <property type="entry name" value="5-FORMYLTETRAHYDROFOLATE CYCLO-LIGASE"/>
    <property type="match status" value="1"/>
</dbReference>
<reference evidence="5" key="1">
    <citation type="submission" date="2021-12" db="EMBL/GenBank/DDBJ databases">
        <title>Enterovibrio ZSDZ35 sp. nov. and Enterovibrio ZSDZ42 sp. nov., isolated from coastal seawater in Qingdao.</title>
        <authorList>
            <person name="Zhang P."/>
        </authorList>
    </citation>
    <scope>NUCLEOTIDE SEQUENCE</scope>
    <source>
        <strain evidence="5">ZSDZ35</strain>
    </source>
</reference>
<keyword evidence="3 4" id="KW-0067">ATP-binding</keyword>
<dbReference type="EMBL" id="JAJUBB010000014">
    <property type="protein sequence ID" value="MDD1782940.1"/>
    <property type="molecule type" value="Genomic_DNA"/>
</dbReference>
<dbReference type="PANTHER" id="PTHR23407">
    <property type="entry name" value="ATPASE INHIBITOR/5-FORMYLTETRAHYDROFOLATE CYCLO-LIGASE"/>
    <property type="match status" value="1"/>
</dbReference>
<gene>
    <name evidence="5" type="ORF">LRP49_17340</name>
</gene>